<protein>
    <submittedName>
        <fullName evidence="1">Uncharacterized protein</fullName>
    </submittedName>
</protein>
<sequence length="55" mass="6144">MTIKDLREAIEGLPDDMQIAIGCDGCGADAASARVEERGYHDKTSWFWIVDDNTR</sequence>
<evidence type="ECO:0000313" key="1">
    <source>
        <dbReference type="EMBL" id="KKM69192.1"/>
    </source>
</evidence>
<organism evidence="1">
    <name type="scientific">marine sediment metagenome</name>
    <dbReference type="NCBI Taxonomy" id="412755"/>
    <lineage>
        <taxon>unclassified sequences</taxon>
        <taxon>metagenomes</taxon>
        <taxon>ecological metagenomes</taxon>
    </lineage>
</organism>
<name>A0A0F9MJ11_9ZZZZ</name>
<gene>
    <name evidence="1" type="ORF">LCGC14_1453300</name>
</gene>
<dbReference type="AlphaFoldDB" id="A0A0F9MJ11"/>
<dbReference type="EMBL" id="LAZR01010031">
    <property type="protein sequence ID" value="KKM69192.1"/>
    <property type="molecule type" value="Genomic_DNA"/>
</dbReference>
<reference evidence="1" key="1">
    <citation type="journal article" date="2015" name="Nature">
        <title>Complex archaea that bridge the gap between prokaryotes and eukaryotes.</title>
        <authorList>
            <person name="Spang A."/>
            <person name="Saw J.H."/>
            <person name="Jorgensen S.L."/>
            <person name="Zaremba-Niedzwiedzka K."/>
            <person name="Martijn J."/>
            <person name="Lind A.E."/>
            <person name="van Eijk R."/>
            <person name="Schleper C."/>
            <person name="Guy L."/>
            <person name="Ettema T.J."/>
        </authorList>
    </citation>
    <scope>NUCLEOTIDE SEQUENCE</scope>
</reference>
<comment type="caution">
    <text evidence="1">The sequence shown here is derived from an EMBL/GenBank/DDBJ whole genome shotgun (WGS) entry which is preliminary data.</text>
</comment>
<proteinExistence type="predicted"/>
<accession>A0A0F9MJ11</accession>